<feature type="compositionally biased region" description="Low complexity" evidence="1">
    <location>
        <begin position="47"/>
        <end position="64"/>
    </location>
</feature>
<evidence type="ECO:0008006" key="4">
    <source>
        <dbReference type="Google" id="ProtNLM"/>
    </source>
</evidence>
<feature type="compositionally biased region" description="Low complexity" evidence="1">
    <location>
        <begin position="84"/>
        <end position="94"/>
    </location>
</feature>
<proteinExistence type="predicted"/>
<accession>A0A8K0XSE2</accession>
<dbReference type="InterPro" id="IPR053006">
    <property type="entry name" value="Meiosis_regulatory"/>
</dbReference>
<dbReference type="PANTHER" id="PTHR28094">
    <property type="entry name" value="MEIOTICALLY UP-REGULATED GENE 113 PROTEIN"/>
    <property type="match status" value="1"/>
</dbReference>
<dbReference type="AlphaFoldDB" id="A0A8K0XSE2"/>
<evidence type="ECO:0000313" key="3">
    <source>
        <dbReference type="Proteomes" id="UP000813824"/>
    </source>
</evidence>
<evidence type="ECO:0000313" key="2">
    <source>
        <dbReference type="EMBL" id="KAH8102940.1"/>
    </source>
</evidence>
<dbReference type="EMBL" id="JAEVFJ010000008">
    <property type="protein sequence ID" value="KAH8102940.1"/>
    <property type="molecule type" value="Genomic_DNA"/>
</dbReference>
<keyword evidence="3" id="KW-1185">Reference proteome</keyword>
<evidence type="ECO:0000256" key="1">
    <source>
        <dbReference type="SAM" id="MobiDB-lite"/>
    </source>
</evidence>
<dbReference type="Pfam" id="PF13455">
    <property type="entry name" value="MUG113"/>
    <property type="match status" value="1"/>
</dbReference>
<feature type="compositionally biased region" description="Pro residues" evidence="1">
    <location>
        <begin position="29"/>
        <end position="46"/>
    </location>
</feature>
<comment type="caution">
    <text evidence="2">The sequence shown here is derived from an EMBL/GenBank/DDBJ whole genome shotgun (WGS) entry which is preliminary data.</text>
</comment>
<organism evidence="2 3">
    <name type="scientific">Cristinia sonorae</name>
    <dbReference type="NCBI Taxonomy" id="1940300"/>
    <lineage>
        <taxon>Eukaryota</taxon>
        <taxon>Fungi</taxon>
        <taxon>Dikarya</taxon>
        <taxon>Basidiomycota</taxon>
        <taxon>Agaricomycotina</taxon>
        <taxon>Agaricomycetes</taxon>
        <taxon>Agaricomycetidae</taxon>
        <taxon>Agaricales</taxon>
        <taxon>Pleurotineae</taxon>
        <taxon>Stephanosporaceae</taxon>
        <taxon>Cristinia</taxon>
    </lineage>
</organism>
<name>A0A8K0XSE2_9AGAR</name>
<protein>
    <recommendedName>
        <fullName evidence="4">DUF1766-domain-containing protein</fullName>
    </recommendedName>
</protein>
<dbReference type="PANTHER" id="PTHR28094:SF1">
    <property type="entry name" value="MEIOTICALLY UP-REGULATED GENE 113 PROTEIN"/>
    <property type="match status" value="1"/>
</dbReference>
<dbReference type="OrthoDB" id="2417614at2759"/>
<feature type="compositionally biased region" description="Low complexity" evidence="1">
    <location>
        <begin position="108"/>
        <end position="119"/>
    </location>
</feature>
<feature type="region of interest" description="Disordered" evidence="1">
    <location>
        <begin position="1"/>
        <end position="131"/>
    </location>
</feature>
<reference evidence="2" key="1">
    <citation type="journal article" date="2021" name="New Phytol.">
        <title>Evolutionary innovations through gain and loss of genes in the ectomycorrhizal Boletales.</title>
        <authorList>
            <person name="Wu G."/>
            <person name="Miyauchi S."/>
            <person name="Morin E."/>
            <person name="Kuo A."/>
            <person name="Drula E."/>
            <person name="Varga T."/>
            <person name="Kohler A."/>
            <person name="Feng B."/>
            <person name="Cao Y."/>
            <person name="Lipzen A."/>
            <person name="Daum C."/>
            <person name="Hundley H."/>
            <person name="Pangilinan J."/>
            <person name="Johnson J."/>
            <person name="Barry K."/>
            <person name="LaButti K."/>
            <person name="Ng V."/>
            <person name="Ahrendt S."/>
            <person name="Min B."/>
            <person name="Choi I.G."/>
            <person name="Park H."/>
            <person name="Plett J.M."/>
            <person name="Magnuson J."/>
            <person name="Spatafora J.W."/>
            <person name="Nagy L.G."/>
            <person name="Henrissat B."/>
            <person name="Grigoriev I.V."/>
            <person name="Yang Z.L."/>
            <person name="Xu J."/>
            <person name="Martin F.M."/>
        </authorList>
    </citation>
    <scope>NUCLEOTIDE SEQUENCE</scope>
    <source>
        <strain evidence="2">KKN 215</strain>
    </source>
</reference>
<gene>
    <name evidence="2" type="ORF">BXZ70DRAFT_889733</name>
</gene>
<feature type="compositionally biased region" description="Polar residues" evidence="1">
    <location>
        <begin position="11"/>
        <end position="24"/>
    </location>
</feature>
<sequence length="374" mass="41377">MQHALDDYHPGNSSDIPPSPSSHYYSGLRPPPPALPPRPYSDPPIPTKSSTTPLSTPSTGPSTPKRQKPDALAQPPQSVPAKITKANLATLNTTTKRRRAASTPPTPVSASVSGSTPGSLQCSGYTGKGERCKNKVMKGKSELAKLDPEMDEHIERYCHKHAPDVLKQTLCYVNGHPDPVKFDEWIPPYLQPTTAAPLRMTMTLPPSKKETDGYIYTFEIIDPSDKEHVHLKVGRSVNLNQRIDRWGKQCGSKEQVLRGWWPGHQDDKKSLLKGTVDPGPPGPLNHKLERLIHLELADIALNTPYLDRSWPKLKSAPAPNPKPVVRTACPDCGAVHQEIFTFKRMSGSNKGKEYDLLVKRIVAKWGSYVQQYYG</sequence>
<dbReference type="Proteomes" id="UP000813824">
    <property type="component" value="Unassembled WGS sequence"/>
</dbReference>